<dbReference type="SUPFAM" id="SSF52540">
    <property type="entry name" value="P-loop containing nucleoside triphosphate hydrolases"/>
    <property type="match status" value="1"/>
</dbReference>
<dbReference type="InterPro" id="IPR019821">
    <property type="entry name" value="Kinesin_motor_CS"/>
</dbReference>
<dbReference type="PROSITE" id="PS50067">
    <property type="entry name" value="KINESIN_MOTOR_2"/>
    <property type="match status" value="1"/>
</dbReference>
<evidence type="ECO:0000256" key="6">
    <source>
        <dbReference type="SAM" id="Coils"/>
    </source>
</evidence>
<dbReference type="PANTHER" id="PTHR47968">
    <property type="entry name" value="CENTROMERE PROTEIN E"/>
    <property type="match status" value="1"/>
</dbReference>
<keyword evidence="5" id="KW-0493">Microtubule</keyword>
<keyword evidence="3 4" id="KW-0505">Motor protein</keyword>
<dbReference type="GO" id="GO:0008017">
    <property type="term" value="F:microtubule binding"/>
    <property type="evidence" value="ECO:0007669"/>
    <property type="project" value="InterPro"/>
</dbReference>
<evidence type="ECO:0000256" key="2">
    <source>
        <dbReference type="ARBA" id="ARBA00022840"/>
    </source>
</evidence>
<organism evidence="8 9">
    <name type="scientific">Castanea mollissima</name>
    <name type="common">Chinese chestnut</name>
    <dbReference type="NCBI Taxonomy" id="60419"/>
    <lineage>
        <taxon>Eukaryota</taxon>
        <taxon>Viridiplantae</taxon>
        <taxon>Streptophyta</taxon>
        <taxon>Embryophyta</taxon>
        <taxon>Tracheophyta</taxon>
        <taxon>Spermatophyta</taxon>
        <taxon>Magnoliopsida</taxon>
        <taxon>eudicotyledons</taxon>
        <taxon>Gunneridae</taxon>
        <taxon>Pentapetalae</taxon>
        <taxon>rosids</taxon>
        <taxon>fabids</taxon>
        <taxon>Fagales</taxon>
        <taxon>Fagaceae</taxon>
        <taxon>Castanea</taxon>
    </lineage>
</organism>
<dbReference type="CDD" id="cd01369">
    <property type="entry name" value="KISc_KHC_KIF5"/>
    <property type="match status" value="1"/>
</dbReference>
<evidence type="ECO:0000256" key="4">
    <source>
        <dbReference type="PROSITE-ProRule" id="PRU00283"/>
    </source>
</evidence>
<dbReference type="SMART" id="SM00129">
    <property type="entry name" value="KISc"/>
    <property type="match status" value="1"/>
</dbReference>
<dbReference type="Proteomes" id="UP000737018">
    <property type="component" value="Unassembled WGS sequence"/>
</dbReference>
<dbReference type="PANTHER" id="PTHR47968:SF17">
    <property type="entry name" value="KINESIN-LIKE PROTEIN"/>
    <property type="match status" value="1"/>
</dbReference>
<dbReference type="AlphaFoldDB" id="A0A8J4V3Y3"/>
<dbReference type="InterPro" id="IPR027417">
    <property type="entry name" value="P-loop_NTPase"/>
</dbReference>
<evidence type="ECO:0000256" key="5">
    <source>
        <dbReference type="RuleBase" id="RU000394"/>
    </source>
</evidence>
<dbReference type="Gene3D" id="3.40.850.10">
    <property type="entry name" value="Kinesin motor domain"/>
    <property type="match status" value="1"/>
</dbReference>
<dbReference type="GO" id="GO:0005524">
    <property type="term" value="F:ATP binding"/>
    <property type="evidence" value="ECO:0007669"/>
    <property type="project" value="UniProtKB-UniRule"/>
</dbReference>
<dbReference type="EMBL" id="JRKL02012751">
    <property type="protein sequence ID" value="KAF3943872.1"/>
    <property type="molecule type" value="Genomic_DNA"/>
</dbReference>
<proteinExistence type="inferred from homology"/>
<reference evidence="8" key="1">
    <citation type="submission" date="2020-03" db="EMBL/GenBank/DDBJ databases">
        <title>Castanea mollissima Vanexum genome sequencing.</title>
        <authorList>
            <person name="Staton M."/>
        </authorList>
    </citation>
    <scope>NUCLEOTIDE SEQUENCE</scope>
    <source>
        <tissue evidence="8">Leaf</tissue>
    </source>
</reference>
<evidence type="ECO:0000313" key="8">
    <source>
        <dbReference type="EMBL" id="KAF3943872.1"/>
    </source>
</evidence>
<keyword evidence="2 4" id="KW-0067">ATP-binding</keyword>
<accession>A0A8J4V3Y3</accession>
<evidence type="ECO:0000313" key="9">
    <source>
        <dbReference type="Proteomes" id="UP000737018"/>
    </source>
</evidence>
<evidence type="ECO:0000259" key="7">
    <source>
        <dbReference type="PROSITE" id="PS50067"/>
    </source>
</evidence>
<keyword evidence="9" id="KW-1185">Reference proteome</keyword>
<gene>
    <name evidence="8" type="ORF">CMV_029608</name>
</gene>
<dbReference type="Pfam" id="PF00225">
    <property type="entry name" value="Kinesin"/>
    <property type="match status" value="2"/>
</dbReference>
<dbReference type="InterPro" id="IPR001752">
    <property type="entry name" value="Kinesin_motor_dom"/>
</dbReference>
<feature type="domain" description="Kinesin motor" evidence="7">
    <location>
        <begin position="3"/>
        <end position="371"/>
    </location>
</feature>
<evidence type="ECO:0000256" key="3">
    <source>
        <dbReference type="ARBA" id="ARBA00023175"/>
    </source>
</evidence>
<evidence type="ECO:0000256" key="1">
    <source>
        <dbReference type="ARBA" id="ARBA00022741"/>
    </source>
</evidence>
<dbReference type="GO" id="GO:0007018">
    <property type="term" value="P:microtubule-based movement"/>
    <property type="evidence" value="ECO:0007669"/>
    <property type="project" value="InterPro"/>
</dbReference>
<comment type="similarity">
    <text evidence="4 5">Belongs to the TRAFAC class myosin-kinesin ATPase superfamily. Kinesin family.</text>
</comment>
<feature type="binding site" evidence="4">
    <location>
        <begin position="86"/>
        <end position="93"/>
    </location>
    <ligand>
        <name>ATP</name>
        <dbReference type="ChEBI" id="CHEBI:30616"/>
    </ligand>
</feature>
<protein>
    <recommendedName>
        <fullName evidence="5">Kinesin-like protein</fullName>
    </recommendedName>
</protein>
<keyword evidence="1 4" id="KW-0547">Nucleotide-binding</keyword>
<dbReference type="PRINTS" id="PR00380">
    <property type="entry name" value="KINESINHEAVY"/>
</dbReference>
<sequence length="518" mass="57479">MSNITVCARFRPLSSKERRDHGDSVCIRCIDTETFVLKDEKEEDIMFSFDRVFCEKSDQAEVYEFLVLPIVRDAVNGINGTIITYGQTGAGKTYSIEGPGILECDEQKKGILPRVVDGIFEHIKPDKMAKYSIKLSMVEIYMEKIRDLFDLSKDNIQIKESKIQGILLSGATEAFFVARYARVSTHTHAYIRTHESTDASVVQDFHSLGKDNLMSIIDPAQALQSLSAGIANRAVGETQMNMASSRSHCIYIFTVQQELTGDKRMKTGKLVLVDLAGSEKVEKTGAEGRALEEAKMINKSLSALGNVINALTCGSGRANHIPYRDSKLTRILQDALGGNSRTALLCCCSPSVFNASESLSTLRFGARAKHIKASPRVNCNEDKYAKKHEALCPDKDESCKRILNKLKASLDIEDVKLLEELFILEGILFDPYSVEELESSYEDVTLRTISSLQQAVKELVSTVEELKMENYALKARIVAAERLDALRKEICKSSNVLHKILSAFSVFNGWGQSLLSGG</sequence>
<dbReference type="InterPro" id="IPR036961">
    <property type="entry name" value="Kinesin_motor_dom_sf"/>
</dbReference>
<comment type="caution">
    <text evidence="8">The sequence shown here is derived from an EMBL/GenBank/DDBJ whole genome shotgun (WGS) entry which is preliminary data.</text>
</comment>
<dbReference type="PROSITE" id="PS00411">
    <property type="entry name" value="KINESIN_MOTOR_1"/>
    <property type="match status" value="1"/>
</dbReference>
<feature type="coiled-coil region" evidence="6">
    <location>
        <begin position="449"/>
        <end position="483"/>
    </location>
</feature>
<dbReference type="GO" id="GO:0005874">
    <property type="term" value="C:microtubule"/>
    <property type="evidence" value="ECO:0007669"/>
    <property type="project" value="UniProtKB-KW"/>
</dbReference>
<keyword evidence="6" id="KW-0175">Coiled coil</keyword>
<name>A0A8J4V3Y3_9ROSI</name>
<dbReference type="GO" id="GO:0003777">
    <property type="term" value="F:microtubule motor activity"/>
    <property type="evidence" value="ECO:0007669"/>
    <property type="project" value="InterPro"/>
</dbReference>
<dbReference type="InterPro" id="IPR027640">
    <property type="entry name" value="Kinesin-like_fam"/>
</dbReference>
<dbReference type="OrthoDB" id="3176171at2759"/>